<keyword evidence="3" id="KW-1185">Reference proteome</keyword>
<organism evidence="2 3">
    <name type="scientific">Gossypium tomentosum</name>
    <name type="common">Hawaiian cotton</name>
    <name type="synonym">Gossypium sandvicense</name>
    <dbReference type="NCBI Taxonomy" id="34277"/>
    <lineage>
        <taxon>Eukaryota</taxon>
        <taxon>Viridiplantae</taxon>
        <taxon>Streptophyta</taxon>
        <taxon>Embryophyta</taxon>
        <taxon>Tracheophyta</taxon>
        <taxon>Spermatophyta</taxon>
        <taxon>Magnoliopsida</taxon>
        <taxon>eudicotyledons</taxon>
        <taxon>Gunneridae</taxon>
        <taxon>Pentapetalae</taxon>
        <taxon>rosids</taxon>
        <taxon>malvids</taxon>
        <taxon>Malvales</taxon>
        <taxon>Malvaceae</taxon>
        <taxon>Malvoideae</taxon>
        <taxon>Gossypium</taxon>
    </lineage>
</organism>
<feature type="compositionally biased region" description="Low complexity" evidence="1">
    <location>
        <begin position="323"/>
        <end position="337"/>
    </location>
</feature>
<sequence length="795" mass="88188">MESPLFDFKDFSEISDFDFMYNENDILVNEVATNLSKGIEDIGSANGSNNNHPVIDELNSNHILPAPANELHESPPSAPKPTQMPKTSQQVDEGVELPPPLATTNEQTQLDPMNADLNTFGEVSLDQLIESPDLPNESFLHGWSSNSNLEQPVPLGFEGNNPSLKNDDDASQTTSPPFSPLIMERTNSFPLPLEEMLLKDGVYTAQSVYSERRVNSVQANQLNSHIGSSLPKDRVHKTQPDHSECRANSIKANNLNSYIGSNLSKDGAYIAKSVYLERRDNSVEINKLNGHVGSSLQDGPLSCSPQREDLVNQGRRVTFADQFQQNNGNNNSNGNQQPLAYPNLTPQSLTGVGILHGRSTQINRQASTWNSYKGNNFYRPLAPARSQADEFRSIGNSDSQQYNFIQPRFSALLRSQQNNPSQLLYQVPNRPNASDSLLKHSMLTKHPIPSQFMSQNLSYQQHDQVSMTAGAYNPRTYSTRLTESSMPLRTSTLSPNRQTNPLDVSNLRYRNSLQPRSSTLSNSSGRYNFQDLDDYRDHQIDQFNLMTSQLGSQVSNSMLQDSLMHSGSYHLPHHQQASSQFSILGLSKLPHHQQASSQFSMPCLSNPDLYNSKLPESSILQRLLQQEVLLNQPATLIPTYPLSGTGTGTGTSISSIVFNSLLQNETGGTSTSQQVGTPLSNYRKRKASRRKRPTAARTRYGLGEPSSSLKRFRREPSTQPMPQRDPSTMSIPKPIPVPNAEHENRGILSMHKEINTSSSASNLSGPRAIKNSLYDPLFEGIGLPVDPHLRMFATM</sequence>
<evidence type="ECO:0000256" key="1">
    <source>
        <dbReference type="SAM" id="MobiDB-lite"/>
    </source>
</evidence>
<feature type="compositionally biased region" description="Basic residues" evidence="1">
    <location>
        <begin position="682"/>
        <end position="694"/>
    </location>
</feature>
<accession>A0A5D2KF07</accession>
<protein>
    <submittedName>
        <fullName evidence="2">Uncharacterized protein</fullName>
    </submittedName>
</protein>
<dbReference type="AlphaFoldDB" id="A0A5D2KF07"/>
<proteinExistence type="predicted"/>
<feature type="region of interest" description="Disordered" evidence="1">
    <location>
        <begin position="666"/>
        <end position="737"/>
    </location>
</feature>
<evidence type="ECO:0000313" key="3">
    <source>
        <dbReference type="Proteomes" id="UP000322667"/>
    </source>
</evidence>
<feature type="compositionally biased region" description="Polar residues" evidence="1">
    <location>
        <begin position="717"/>
        <end position="730"/>
    </location>
</feature>
<evidence type="ECO:0000313" key="2">
    <source>
        <dbReference type="EMBL" id="TYH65360.1"/>
    </source>
</evidence>
<reference evidence="2 3" key="1">
    <citation type="submission" date="2019-07" db="EMBL/GenBank/DDBJ databases">
        <title>WGS assembly of Gossypium tomentosum.</title>
        <authorList>
            <person name="Chen Z.J."/>
            <person name="Sreedasyam A."/>
            <person name="Ando A."/>
            <person name="Song Q."/>
            <person name="De L."/>
            <person name="Hulse-Kemp A."/>
            <person name="Ding M."/>
            <person name="Ye W."/>
            <person name="Kirkbride R."/>
            <person name="Jenkins J."/>
            <person name="Plott C."/>
            <person name="Lovell J."/>
            <person name="Lin Y.-M."/>
            <person name="Vaughn R."/>
            <person name="Liu B."/>
            <person name="Li W."/>
            <person name="Simpson S."/>
            <person name="Scheffler B."/>
            <person name="Saski C."/>
            <person name="Grover C."/>
            <person name="Hu G."/>
            <person name="Conover J."/>
            <person name="Carlson J."/>
            <person name="Shu S."/>
            <person name="Boston L."/>
            <person name="Williams M."/>
            <person name="Peterson D."/>
            <person name="Mcgee K."/>
            <person name="Jones D."/>
            <person name="Wendel J."/>
            <person name="Stelly D."/>
            <person name="Grimwood J."/>
            <person name="Schmutz J."/>
        </authorList>
    </citation>
    <scope>NUCLEOTIDE SEQUENCE [LARGE SCALE GENOMIC DNA]</scope>
    <source>
        <strain evidence="2">7179.01</strain>
    </source>
</reference>
<name>A0A5D2KF07_GOSTO</name>
<feature type="region of interest" description="Disordered" evidence="1">
    <location>
        <begin position="66"/>
        <end position="108"/>
    </location>
</feature>
<dbReference type="EMBL" id="CM017628">
    <property type="protein sequence ID" value="TYH65360.1"/>
    <property type="molecule type" value="Genomic_DNA"/>
</dbReference>
<feature type="region of interest" description="Disordered" evidence="1">
    <location>
        <begin position="140"/>
        <end position="181"/>
    </location>
</feature>
<feature type="region of interest" description="Disordered" evidence="1">
    <location>
        <begin position="478"/>
        <end position="527"/>
    </location>
</feature>
<feature type="region of interest" description="Disordered" evidence="1">
    <location>
        <begin position="323"/>
        <end position="344"/>
    </location>
</feature>
<feature type="compositionally biased region" description="Low complexity" evidence="1">
    <location>
        <begin position="666"/>
        <end position="677"/>
    </location>
</feature>
<gene>
    <name evidence="2" type="ORF">ES332_D06G051000v1</name>
</gene>
<dbReference type="Proteomes" id="UP000322667">
    <property type="component" value="Chromosome D06"/>
</dbReference>